<dbReference type="KEGG" id="ccot:CCAX7_44750"/>
<organism evidence="1 2">
    <name type="scientific">Capsulimonas corticalis</name>
    <dbReference type="NCBI Taxonomy" id="2219043"/>
    <lineage>
        <taxon>Bacteria</taxon>
        <taxon>Bacillati</taxon>
        <taxon>Armatimonadota</taxon>
        <taxon>Armatimonadia</taxon>
        <taxon>Capsulimonadales</taxon>
        <taxon>Capsulimonadaceae</taxon>
        <taxon>Capsulimonas</taxon>
    </lineage>
</organism>
<proteinExistence type="predicted"/>
<accession>A0A402CX73</accession>
<keyword evidence="2" id="KW-1185">Reference proteome</keyword>
<evidence type="ECO:0000313" key="2">
    <source>
        <dbReference type="Proteomes" id="UP000287394"/>
    </source>
</evidence>
<dbReference type="EMBL" id="AP025739">
    <property type="protein sequence ID" value="BDI32424.1"/>
    <property type="molecule type" value="Genomic_DNA"/>
</dbReference>
<dbReference type="RefSeq" id="WP_125206027.1">
    <property type="nucleotide sequence ID" value="NZ_AP025739.1"/>
</dbReference>
<dbReference type="Proteomes" id="UP000287394">
    <property type="component" value="Chromosome"/>
</dbReference>
<reference evidence="1 2" key="1">
    <citation type="journal article" date="2019" name="Int. J. Syst. Evol. Microbiol.">
        <title>Capsulimonas corticalis gen. nov., sp. nov., an aerobic capsulated bacterium, of a novel bacterial order, Capsulimonadales ord. nov., of the class Armatimonadia of the phylum Armatimonadetes.</title>
        <authorList>
            <person name="Li J."/>
            <person name="Kudo C."/>
            <person name="Tonouchi A."/>
        </authorList>
    </citation>
    <scope>NUCLEOTIDE SEQUENCE [LARGE SCALE GENOMIC DNA]</scope>
    <source>
        <strain evidence="1 2">AX-7</strain>
    </source>
</reference>
<dbReference type="AlphaFoldDB" id="A0A402CX73"/>
<dbReference type="OrthoDB" id="428699at2"/>
<protein>
    <submittedName>
        <fullName evidence="1">Uncharacterized protein</fullName>
    </submittedName>
</protein>
<evidence type="ECO:0000313" key="1">
    <source>
        <dbReference type="EMBL" id="BDI32424.1"/>
    </source>
</evidence>
<gene>
    <name evidence="1" type="ORF">CCAX7_44750</name>
</gene>
<sequence length="76" mass="8357">MTRTLNATFDGASSLKLDEQLDLAPNTIVRVTIETVDVPAANDFLAVCLAANLDGPEDWSENLEHYLYGDKRDSSE</sequence>
<name>A0A402CX73_9BACT</name>